<sequence>MLKTLKRPLCVSRHFSNIQKNTYSANFGTAAVQLTGVNRFFSKNVNTDSSLVNPKHNSFGISFNTKLEKRWFTQYTSRNSENDGQSSQKSVEDGQQTFGTEQEKVIYDKLKEALKPQVLKVIDLSG</sequence>
<gene>
    <name evidence="2" type="ORF">AX774_g7575</name>
</gene>
<feature type="region of interest" description="Disordered" evidence="1">
    <location>
        <begin position="74"/>
        <end position="97"/>
    </location>
</feature>
<dbReference type="EMBL" id="LSSK01001695">
    <property type="protein sequence ID" value="OMH79023.1"/>
    <property type="molecule type" value="Genomic_DNA"/>
</dbReference>
<comment type="caution">
    <text evidence="2">The sequence shown here is derived from an EMBL/GenBank/DDBJ whole genome shotgun (WGS) entry which is preliminary data.</text>
</comment>
<proteinExistence type="predicted"/>
<evidence type="ECO:0000313" key="2">
    <source>
        <dbReference type="EMBL" id="OMH79023.1"/>
    </source>
</evidence>
<reference evidence="3" key="1">
    <citation type="submission" date="2017-01" db="EMBL/GenBank/DDBJ databases">
        <authorList>
            <person name="Wang Y."/>
            <person name="White M."/>
            <person name="Kvist S."/>
            <person name="Moncalvo J.-M."/>
        </authorList>
    </citation>
    <scope>NUCLEOTIDE SEQUENCE [LARGE SCALE GENOMIC DNA]</scope>
    <source>
        <strain evidence="3">COL-18-3</strain>
    </source>
</reference>
<organism evidence="2 3">
    <name type="scientific">Zancudomyces culisetae</name>
    <name type="common">Gut fungus</name>
    <name type="synonym">Smittium culisetae</name>
    <dbReference type="NCBI Taxonomy" id="1213189"/>
    <lineage>
        <taxon>Eukaryota</taxon>
        <taxon>Fungi</taxon>
        <taxon>Fungi incertae sedis</taxon>
        <taxon>Zoopagomycota</taxon>
        <taxon>Kickxellomycotina</taxon>
        <taxon>Harpellomycetes</taxon>
        <taxon>Harpellales</taxon>
        <taxon>Legeriomycetaceae</taxon>
        <taxon>Zancudomyces</taxon>
    </lineage>
</organism>
<accession>A0A1R1PDP2</accession>
<dbReference type="AlphaFoldDB" id="A0A1R1PDP2"/>
<name>A0A1R1PDP2_ZANCU</name>
<evidence type="ECO:0000256" key="1">
    <source>
        <dbReference type="SAM" id="MobiDB-lite"/>
    </source>
</evidence>
<dbReference type="Proteomes" id="UP000188320">
    <property type="component" value="Unassembled WGS sequence"/>
</dbReference>
<keyword evidence="3" id="KW-1185">Reference proteome</keyword>
<evidence type="ECO:0000313" key="3">
    <source>
        <dbReference type="Proteomes" id="UP000188320"/>
    </source>
</evidence>
<protein>
    <submittedName>
        <fullName evidence="2">Uncharacterized protein</fullName>
    </submittedName>
</protein>